<organism evidence="1 2">
    <name type="scientific">Polyporus arcularius HHB13444</name>
    <dbReference type="NCBI Taxonomy" id="1314778"/>
    <lineage>
        <taxon>Eukaryota</taxon>
        <taxon>Fungi</taxon>
        <taxon>Dikarya</taxon>
        <taxon>Basidiomycota</taxon>
        <taxon>Agaricomycotina</taxon>
        <taxon>Agaricomycetes</taxon>
        <taxon>Polyporales</taxon>
        <taxon>Polyporaceae</taxon>
        <taxon>Polyporus</taxon>
    </lineage>
</organism>
<sequence length="273" mass="31016">MDAQYSTLLELIAFDDGPYDEPKFRAVYNHVEDTIKPDAPSSACPPLPVLVYAIRHILEPSFILQEIPPLLRLIVHLELIRQRTVSTMQRMLRDADDPDVPLSLSTEDHHALAQLTGAKRLAAQRTVYRKIVNGCSLLHIHHLWRIYDPETDAPLTTALINYFPAFVMRDPDMRDQCRASLKTHPWHYGLTDEERAANCETGQRAAEFIVGASQYLEDPAAYCSDNEFAPDTPFDEIFPPPDAVQITEAVMRYLKMVKTATDTLERVLDELAM</sequence>
<protein>
    <submittedName>
        <fullName evidence="1">Uncharacterized protein</fullName>
    </submittedName>
</protein>
<gene>
    <name evidence="1" type="ORF">K466DRAFT_666135</name>
</gene>
<dbReference type="EMBL" id="ML211427">
    <property type="protein sequence ID" value="TFK83028.1"/>
    <property type="molecule type" value="Genomic_DNA"/>
</dbReference>
<dbReference type="AlphaFoldDB" id="A0A5C3P331"/>
<accession>A0A5C3P331</accession>
<name>A0A5C3P331_9APHY</name>
<evidence type="ECO:0000313" key="2">
    <source>
        <dbReference type="Proteomes" id="UP000308197"/>
    </source>
</evidence>
<proteinExistence type="predicted"/>
<reference evidence="1 2" key="1">
    <citation type="journal article" date="2019" name="Nat. Ecol. Evol.">
        <title>Megaphylogeny resolves global patterns of mushroom evolution.</title>
        <authorList>
            <person name="Varga T."/>
            <person name="Krizsan K."/>
            <person name="Foldi C."/>
            <person name="Dima B."/>
            <person name="Sanchez-Garcia M."/>
            <person name="Sanchez-Ramirez S."/>
            <person name="Szollosi G.J."/>
            <person name="Szarkandi J.G."/>
            <person name="Papp V."/>
            <person name="Albert L."/>
            <person name="Andreopoulos W."/>
            <person name="Angelini C."/>
            <person name="Antonin V."/>
            <person name="Barry K.W."/>
            <person name="Bougher N.L."/>
            <person name="Buchanan P."/>
            <person name="Buyck B."/>
            <person name="Bense V."/>
            <person name="Catcheside P."/>
            <person name="Chovatia M."/>
            <person name="Cooper J."/>
            <person name="Damon W."/>
            <person name="Desjardin D."/>
            <person name="Finy P."/>
            <person name="Geml J."/>
            <person name="Haridas S."/>
            <person name="Hughes K."/>
            <person name="Justo A."/>
            <person name="Karasinski D."/>
            <person name="Kautmanova I."/>
            <person name="Kiss B."/>
            <person name="Kocsube S."/>
            <person name="Kotiranta H."/>
            <person name="LaButti K.M."/>
            <person name="Lechner B.E."/>
            <person name="Liimatainen K."/>
            <person name="Lipzen A."/>
            <person name="Lukacs Z."/>
            <person name="Mihaltcheva S."/>
            <person name="Morgado L.N."/>
            <person name="Niskanen T."/>
            <person name="Noordeloos M.E."/>
            <person name="Ohm R.A."/>
            <person name="Ortiz-Santana B."/>
            <person name="Ovrebo C."/>
            <person name="Racz N."/>
            <person name="Riley R."/>
            <person name="Savchenko A."/>
            <person name="Shiryaev A."/>
            <person name="Soop K."/>
            <person name="Spirin V."/>
            <person name="Szebenyi C."/>
            <person name="Tomsovsky M."/>
            <person name="Tulloss R.E."/>
            <person name="Uehling J."/>
            <person name="Grigoriev I.V."/>
            <person name="Vagvolgyi C."/>
            <person name="Papp T."/>
            <person name="Martin F.M."/>
            <person name="Miettinen O."/>
            <person name="Hibbett D.S."/>
            <person name="Nagy L.G."/>
        </authorList>
    </citation>
    <scope>NUCLEOTIDE SEQUENCE [LARGE SCALE GENOMIC DNA]</scope>
    <source>
        <strain evidence="1 2">HHB13444</strain>
    </source>
</reference>
<keyword evidence="2" id="KW-1185">Reference proteome</keyword>
<dbReference type="InParanoid" id="A0A5C3P331"/>
<dbReference type="Proteomes" id="UP000308197">
    <property type="component" value="Unassembled WGS sequence"/>
</dbReference>
<evidence type="ECO:0000313" key="1">
    <source>
        <dbReference type="EMBL" id="TFK83028.1"/>
    </source>
</evidence>